<dbReference type="InterPro" id="IPR059177">
    <property type="entry name" value="GH29D-like_dom"/>
</dbReference>
<proteinExistence type="predicted"/>
<sequence length="321" mass="35483">GRRNTTTLQWAEPVEYAINVTTGYNYVAIDVLAQDMVSSRRYDLTLLRSTAPPSPPHPPPPNPPVPPPPMPPTVPEIFPRPSPVEQAPYENTVTLTMRSEPPEAVIYYTLDGSEPDKKNRSGSTFIYDAPVFVATIGYVDVRAFAMNPYSRLDSDEIALQYRVARVLRGAAYDGYLVGCAVGFDWDEDDEFDLDYAAASTTRDGNRPYPLGSKAEYRVLTMRPDPPTLVLQAGQGECVDTATDLPLRINLRASHTSEYVNVLTTALQRLVRHTGHEEPDAELALMAALGLPSDLPICCTDCWYLAGASRRHRSSPYPALRP</sequence>
<reference evidence="3 4" key="1">
    <citation type="journal article" date="2015" name="Genome Biol. Evol.">
        <title>Comparative Genomics of a Bacterivorous Green Alga Reveals Evolutionary Causalities and Consequences of Phago-Mixotrophic Mode of Nutrition.</title>
        <authorList>
            <person name="Burns J.A."/>
            <person name="Paasch A."/>
            <person name="Narechania A."/>
            <person name="Kim E."/>
        </authorList>
    </citation>
    <scope>NUCLEOTIDE SEQUENCE [LARGE SCALE GENOMIC DNA]</scope>
    <source>
        <strain evidence="3 4">PLY_AMNH</strain>
    </source>
</reference>
<evidence type="ECO:0000256" key="1">
    <source>
        <dbReference type="SAM" id="MobiDB-lite"/>
    </source>
</evidence>
<gene>
    <name evidence="3" type="ORF">CYMTET_33964</name>
</gene>
<comment type="caution">
    <text evidence="3">The sequence shown here is derived from an EMBL/GenBank/DDBJ whole genome shotgun (WGS) entry which is preliminary data.</text>
</comment>
<accession>A0AAE0FBY5</accession>
<evidence type="ECO:0000259" key="2">
    <source>
        <dbReference type="Pfam" id="PF13290"/>
    </source>
</evidence>
<protein>
    <recommendedName>
        <fullName evidence="2">GH29D-like beta-sandwich domain-containing protein</fullName>
    </recommendedName>
</protein>
<dbReference type="EMBL" id="LGRX02021213">
    <property type="protein sequence ID" value="KAK3256927.1"/>
    <property type="molecule type" value="Genomic_DNA"/>
</dbReference>
<keyword evidence="4" id="KW-1185">Reference proteome</keyword>
<feature type="non-terminal residue" evidence="3">
    <location>
        <position position="1"/>
    </location>
</feature>
<name>A0AAE0FBY5_9CHLO</name>
<feature type="compositionally biased region" description="Pro residues" evidence="1">
    <location>
        <begin position="52"/>
        <end position="82"/>
    </location>
</feature>
<evidence type="ECO:0000313" key="3">
    <source>
        <dbReference type="EMBL" id="KAK3256927.1"/>
    </source>
</evidence>
<dbReference type="Pfam" id="PF13290">
    <property type="entry name" value="CHB_HEX_C_1"/>
    <property type="match status" value="1"/>
</dbReference>
<feature type="region of interest" description="Disordered" evidence="1">
    <location>
        <begin position="47"/>
        <end position="85"/>
    </location>
</feature>
<dbReference type="AlphaFoldDB" id="A0AAE0FBY5"/>
<evidence type="ECO:0000313" key="4">
    <source>
        <dbReference type="Proteomes" id="UP001190700"/>
    </source>
</evidence>
<dbReference type="Proteomes" id="UP001190700">
    <property type="component" value="Unassembled WGS sequence"/>
</dbReference>
<organism evidence="3 4">
    <name type="scientific">Cymbomonas tetramitiformis</name>
    <dbReference type="NCBI Taxonomy" id="36881"/>
    <lineage>
        <taxon>Eukaryota</taxon>
        <taxon>Viridiplantae</taxon>
        <taxon>Chlorophyta</taxon>
        <taxon>Pyramimonadophyceae</taxon>
        <taxon>Pyramimonadales</taxon>
        <taxon>Pyramimonadaceae</taxon>
        <taxon>Cymbomonas</taxon>
    </lineage>
</organism>
<feature type="domain" description="GH29D-like beta-sandwich" evidence="2">
    <location>
        <begin position="89"/>
        <end position="147"/>
    </location>
</feature>